<dbReference type="Pfam" id="PF00245">
    <property type="entry name" value="Alk_phosphatase"/>
    <property type="match status" value="1"/>
</dbReference>
<organism evidence="11 12">
    <name type="scientific">Alteromonas arenosi</name>
    <dbReference type="NCBI Taxonomy" id="3055817"/>
    <lineage>
        <taxon>Bacteria</taxon>
        <taxon>Pseudomonadati</taxon>
        <taxon>Pseudomonadota</taxon>
        <taxon>Gammaproteobacteria</taxon>
        <taxon>Alteromonadales</taxon>
        <taxon>Alteromonadaceae</taxon>
        <taxon>Alteromonas/Salinimonas group</taxon>
        <taxon>Alteromonas</taxon>
    </lineage>
</organism>
<proteinExistence type="inferred from homology"/>
<keyword evidence="5" id="KW-0479">Metal-binding</keyword>
<keyword evidence="10" id="KW-0732">Signal</keyword>
<accession>A0ABT7STY5</accession>
<evidence type="ECO:0000256" key="9">
    <source>
        <dbReference type="RuleBase" id="RU003946"/>
    </source>
</evidence>
<keyword evidence="6 11" id="KW-0378">Hydrolase</keyword>
<reference evidence="11 12" key="1">
    <citation type="submission" date="2023-06" db="EMBL/GenBank/DDBJ databases">
        <title>Alteromonas sp. ASW11-36 isolated from intertidal sand.</title>
        <authorList>
            <person name="Li Y."/>
        </authorList>
    </citation>
    <scope>NUCLEOTIDE SEQUENCE [LARGE SCALE GENOMIC DNA]</scope>
    <source>
        <strain evidence="11 12">ASW11-36</strain>
    </source>
</reference>
<feature type="signal peptide" evidence="10">
    <location>
        <begin position="1"/>
        <end position="20"/>
    </location>
</feature>
<dbReference type="EC" id="3.1.3.1" evidence="11"/>
<dbReference type="SUPFAM" id="SSF53649">
    <property type="entry name" value="Alkaline phosphatase-like"/>
    <property type="match status" value="1"/>
</dbReference>
<evidence type="ECO:0000256" key="4">
    <source>
        <dbReference type="ARBA" id="ARBA00022553"/>
    </source>
</evidence>
<evidence type="ECO:0000256" key="7">
    <source>
        <dbReference type="ARBA" id="ARBA00022833"/>
    </source>
</evidence>
<evidence type="ECO:0000256" key="8">
    <source>
        <dbReference type="ARBA" id="ARBA00022842"/>
    </source>
</evidence>
<keyword evidence="7" id="KW-0862">Zinc</keyword>
<dbReference type="EMBL" id="JAUCBP010000002">
    <property type="protein sequence ID" value="MDM7859663.1"/>
    <property type="molecule type" value="Genomic_DNA"/>
</dbReference>
<comment type="caution">
    <text evidence="11">The sequence shown here is derived from an EMBL/GenBank/DDBJ whole genome shotgun (WGS) entry which is preliminary data.</text>
</comment>
<evidence type="ECO:0000256" key="3">
    <source>
        <dbReference type="ARBA" id="ARBA00005984"/>
    </source>
</evidence>
<name>A0ABT7STY5_9ALTE</name>
<evidence type="ECO:0000256" key="1">
    <source>
        <dbReference type="ARBA" id="ARBA00001946"/>
    </source>
</evidence>
<dbReference type="PANTHER" id="PTHR11596">
    <property type="entry name" value="ALKALINE PHOSPHATASE"/>
    <property type="match status" value="1"/>
</dbReference>
<evidence type="ECO:0000313" key="11">
    <source>
        <dbReference type="EMBL" id="MDM7859663.1"/>
    </source>
</evidence>
<dbReference type="Proteomes" id="UP001234343">
    <property type="component" value="Unassembled WGS sequence"/>
</dbReference>
<protein>
    <submittedName>
        <fullName evidence="11">Alkaline phosphatase</fullName>
        <ecNumber evidence="11">3.1.3.1</ecNumber>
    </submittedName>
</protein>
<evidence type="ECO:0000256" key="10">
    <source>
        <dbReference type="SAM" id="SignalP"/>
    </source>
</evidence>
<evidence type="ECO:0000256" key="5">
    <source>
        <dbReference type="ARBA" id="ARBA00022723"/>
    </source>
</evidence>
<dbReference type="PROSITE" id="PS00123">
    <property type="entry name" value="ALKALINE_PHOSPHATASE"/>
    <property type="match status" value="1"/>
</dbReference>
<dbReference type="RefSeq" id="WP_289363746.1">
    <property type="nucleotide sequence ID" value="NZ_JAUCBP010000002.1"/>
</dbReference>
<comment type="similarity">
    <text evidence="3 9">Belongs to the alkaline phosphatase family.</text>
</comment>
<dbReference type="InterPro" id="IPR017850">
    <property type="entry name" value="Alkaline_phosphatase_core_sf"/>
</dbReference>
<dbReference type="Gene3D" id="3.40.720.10">
    <property type="entry name" value="Alkaline Phosphatase, subunit A"/>
    <property type="match status" value="1"/>
</dbReference>
<keyword evidence="4" id="KW-0597">Phosphoprotein</keyword>
<comment type="cofactor">
    <cofactor evidence="1">
        <name>Mg(2+)</name>
        <dbReference type="ChEBI" id="CHEBI:18420"/>
    </cofactor>
</comment>
<dbReference type="GO" id="GO:0004035">
    <property type="term" value="F:alkaline phosphatase activity"/>
    <property type="evidence" value="ECO:0007669"/>
    <property type="project" value="UniProtKB-EC"/>
</dbReference>
<dbReference type="SMART" id="SM00098">
    <property type="entry name" value="alkPPc"/>
    <property type="match status" value="1"/>
</dbReference>
<evidence type="ECO:0000256" key="2">
    <source>
        <dbReference type="ARBA" id="ARBA00001947"/>
    </source>
</evidence>
<dbReference type="PRINTS" id="PR00113">
    <property type="entry name" value="ALKPHPHTASE"/>
</dbReference>
<evidence type="ECO:0000313" key="12">
    <source>
        <dbReference type="Proteomes" id="UP001234343"/>
    </source>
</evidence>
<dbReference type="PROSITE" id="PS51257">
    <property type="entry name" value="PROKAR_LIPOPROTEIN"/>
    <property type="match status" value="1"/>
</dbReference>
<gene>
    <name evidence="11" type="ORF">QTP81_03450</name>
</gene>
<dbReference type="Gene3D" id="1.10.60.40">
    <property type="match status" value="1"/>
</dbReference>
<keyword evidence="12" id="KW-1185">Reference proteome</keyword>
<dbReference type="InterPro" id="IPR001952">
    <property type="entry name" value="Alkaline_phosphatase"/>
</dbReference>
<comment type="cofactor">
    <cofactor evidence="2">
        <name>Zn(2+)</name>
        <dbReference type="ChEBI" id="CHEBI:29105"/>
    </cofactor>
</comment>
<dbReference type="PANTHER" id="PTHR11596:SF5">
    <property type="entry name" value="ALKALINE PHOSPHATASE"/>
    <property type="match status" value="1"/>
</dbReference>
<dbReference type="InterPro" id="IPR018299">
    <property type="entry name" value="Alkaline_phosphatase_AS"/>
</dbReference>
<sequence length="480" mass="52288">MRIFKAVAVVGITATLFACQATQSQQNISNQQTDKPKNVIMVVADGMGPAYITAYRNYRDNPNTETVEPVVFDDILVGTATTYPASVSGYVTDSAASATALAAGIKTYNGAIGVDVNKQPVRTVLHQARLNGMKTGIAVTSQIVHATPAAYVAANESRENYNQLADSYYDDRINEDFILDVMLGGGQRFFERSDRNITGEFIDAGYQYVDTYNQLATLTEPTRVLGLFAPVAVPWALDDSRANRLEYMTRHAIKHLENANGFFLLVEASLVDWAGHANDISSAMAEMHDLALTIQLLRDYVRDNPDTLVVLTADHSTGGLSIAADGEYRWSPEFLHSMQLSVPTMVEALPATDDWVGLVEQGFGFKLSEAEQDLVLSIDTSSSSWEQQGILNDIIDARTNTGWTTSGHTGEDVGVFSFGQGAERFSGAQDNTAIATKLFDLLGTQVRGEQNQKHGASSVKQEEVSDEGANTCSFKDSWRC</sequence>
<keyword evidence="8" id="KW-0460">Magnesium</keyword>
<feature type="chain" id="PRO_5045448534" evidence="10">
    <location>
        <begin position="21"/>
        <end position="480"/>
    </location>
</feature>
<dbReference type="CDD" id="cd16012">
    <property type="entry name" value="ALP"/>
    <property type="match status" value="1"/>
</dbReference>
<evidence type="ECO:0000256" key="6">
    <source>
        <dbReference type="ARBA" id="ARBA00022801"/>
    </source>
</evidence>